<evidence type="ECO:0000313" key="3">
    <source>
        <dbReference type="Proteomes" id="UP001495147"/>
    </source>
</evidence>
<feature type="signal peptide" evidence="1">
    <location>
        <begin position="1"/>
        <end position="17"/>
    </location>
</feature>
<dbReference type="RefSeq" id="WP_347704693.1">
    <property type="nucleotide sequence ID" value="NZ_JBDPZD010000002.1"/>
</dbReference>
<proteinExistence type="predicted"/>
<sequence>MKAFFLSLAVLSFQATAAGYGPWQFGMTKSDVSSVQGYAPYSEVQATGGLETANGEWAGKKKYVSFIFDSRGLSRIQVWVYEGPNINDAGESWREAYEYLNKNFGEIEVPQIIQDASSLPANSQALSLAAKAHVDSVGKVQMAPKAMPDGQSIFSSFMKSNVQGKPYYYVFVYYSRP</sequence>
<dbReference type="EMBL" id="JBDPZD010000002">
    <property type="protein sequence ID" value="MEO3691884.1"/>
    <property type="molecule type" value="Genomic_DNA"/>
</dbReference>
<comment type="caution">
    <text evidence="2">The sequence shown here is derived from an EMBL/GenBank/DDBJ whole genome shotgun (WGS) entry which is preliminary data.</text>
</comment>
<gene>
    <name evidence="2" type="ORF">ABDJ85_10415</name>
</gene>
<evidence type="ECO:0000256" key="1">
    <source>
        <dbReference type="SAM" id="SignalP"/>
    </source>
</evidence>
<evidence type="ECO:0000313" key="2">
    <source>
        <dbReference type="EMBL" id="MEO3691884.1"/>
    </source>
</evidence>
<keyword evidence="1" id="KW-0732">Signal</keyword>
<keyword evidence="3" id="KW-1185">Reference proteome</keyword>
<organism evidence="2 3">
    <name type="scientific">Roseateles paludis</name>
    <dbReference type="NCBI Taxonomy" id="3145238"/>
    <lineage>
        <taxon>Bacteria</taxon>
        <taxon>Pseudomonadati</taxon>
        <taxon>Pseudomonadota</taxon>
        <taxon>Betaproteobacteria</taxon>
        <taxon>Burkholderiales</taxon>
        <taxon>Sphaerotilaceae</taxon>
        <taxon>Roseateles</taxon>
    </lineage>
</organism>
<protein>
    <submittedName>
        <fullName evidence="2">Uncharacterized protein</fullName>
    </submittedName>
</protein>
<accession>A0ABV0G2F7</accession>
<reference evidence="2 3" key="1">
    <citation type="submission" date="2024-05" db="EMBL/GenBank/DDBJ databases">
        <title>Roseateles sp. DJS-2-20 16S ribosomal RNA gene Genome sequencing and assembly.</title>
        <authorList>
            <person name="Woo H."/>
        </authorList>
    </citation>
    <scope>NUCLEOTIDE SEQUENCE [LARGE SCALE GENOMIC DNA]</scope>
    <source>
        <strain evidence="2 3">DJS-2-20</strain>
    </source>
</reference>
<feature type="chain" id="PRO_5046277351" evidence="1">
    <location>
        <begin position="18"/>
        <end position="177"/>
    </location>
</feature>
<dbReference type="Proteomes" id="UP001495147">
    <property type="component" value="Unassembled WGS sequence"/>
</dbReference>
<name>A0ABV0G2F7_9BURK</name>